<dbReference type="Gene3D" id="2.40.70.10">
    <property type="entry name" value="Acid Proteases"/>
    <property type="match status" value="1"/>
</dbReference>
<proteinExistence type="predicted"/>
<evidence type="ECO:0000256" key="1">
    <source>
        <dbReference type="SAM" id="MobiDB-lite"/>
    </source>
</evidence>
<dbReference type="PANTHER" id="PTHR37984">
    <property type="entry name" value="PROTEIN CBG26694"/>
    <property type="match status" value="1"/>
</dbReference>
<reference evidence="2" key="1">
    <citation type="journal article" date="2014" name="PLoS ONE">
        <title>Transcriptome-Based Identification of ABC Transporters in the Western Tarnished Plant Bug Lygus hesperus.</title>
        <authorList>
            <person name="Hull J.J."/>
            <person name="Chaney K."/>
            <person name="Geib S.M."/>
            <person name="Fabrick J.A."/>
            <person name="Brent C.S."/>
            <person name="Walsh D."/>
            <person name="Lavine L.C."/>
        </authorList>
    </citation>
    <scope>NUCLEOTIDE SEQUENCE</scope>
</reference>
<dbReference type="InterPro" id="IPR043502">
    <property type="entry name" value="DNA/RNA_pol_sf"/>
</dbReference>
<name>A0A0A9Y660_LYGHE</name>
<dbReference type="GO" id="GO:0006508">
    <property type="term" value="P:proteolysis"/>
    <property type="evidence" value="ECO:0007669"/>
    <property type="project" value="InterPro"/>
</dbReference>
<dbReference type="PANTHER" id="PTHR37984:SF11">
    <property type="entry name" value="INTEGRASE CATALYTIC DOMAIN-CONTAINING PROTEIN"/>
    <property type="match status" value="1"/>
</dbReference>
<dbReference type="GO" id="GO:0071897">
    <property type="term" value="P:DNA biosynthetic process"/>
    <property type="evidence" value="ECO:0007669"/>
    <property type="project" value="UniProtKB-ARBA"/>
</dbReference>
<evidence type="ECO:0000313" key="2">
    <source>
        <dbReference type="EMBL" id="JAG27096.1"/>
    </source>
</evidence>
<sequence length="257" mass="28348">KHVDFLGNDSLSSSESSSDGSVNQVSSNHGLAPRIKLSLFGSKIPFIIDTGSSVNLIDSNTFSAMAHQISLKNTRKRLIPYQSSISLQVVGKFKSLIAYKRKTVEATFYVVEGKGEPLLSYQTAIDLDVVRILCPLSSDSIFKRYPHVFTGLGKLKDRTVSLHIDPNIQPVAHMHDRVPFHLRPKLEKELQRLESQGIIEPATGPTPWVSPVVLVPKPHKPDVLRLCVDMRAANAAVLRERHQSPTIDDLVTAVNGS</sequence>
<protein>
    <submittedName>
        <fullName evidence="2">Uncharacterized protein K02A2.6</fullName>
    </submittedName>
</protein>
<accession>A0A0A9Y660</accession>
<dbReference type="AlphaFoldDB" id="A0A0A9Y660"/>
<feature type="non-terminal residue" evidence="2">
    <location>
        <position position="1"/>
    </location>
</feature>
<dbReference type="InterPro" id="IPR021109">
    <property type="entry name" value="Peptidase_aspartic_dom_sf"/>
</dbReference>
<dbReference type="SUPFAM" id="SSF56672">
    <property type="entry name" value="DNA/RNA polymerases"/>
    <property type="match status" value="1"/>
</dbReference>
<dbReference type="GO" id="GO:0004190">
    <property type="term" value="F:aspartic-type endopeptidase activity"/>
    <property type="evidence" value="ECO:0007669"/>
    <property type="project" value="InterPro"/>
</dbReference>
<feature type="non-terminal residue" evidence="2">
    <location>
        <position position="257"/>
    </location>
</feature>
<organism evidence="2">
    <name type="scientific">Lygus hesperus</name>
    <name type="common">Western plant bug</name>
    <dbReference type="NCBI Taxonomy" id="30085"/>
    <lineage>
        <taxon>Eukaryota</taxon>
        <taxon>Metazoa</taxon>
        <taxon>Ecdysozoa</taxon>
        <taxon>Arthropoda</taxon>
        <taxon>Hexapoda</taxon>
        <taxon>Insecta</taxon>
        <taxon>Pterygota</taxon>
        <taxon>Neoptera</taxon>
        <taxon>Paraneoptera</taxon>
        <taxon>Hemiptera</taxon>
        <taxon>Heteroptera</taxon>
        <taxon>Panheteroptera</taxon>
        <taxon>Cimicomorpha</taxon>
        <taxon>Miridae</taxon>
        <taxon>Mirini</taxon>
        <taxon>Lygus</taxon>
    </lineage>
</organism>
<dbReference type="InterPro" id="IPR050951">
    <property type="entry name" value="Retrovirus_Pol_polyprotein"/>
</dbReference>
<dbReference type="InterPro" id="IPR001969">
    <property type="entry name" value="Aspartic_peptidase_AS"/>
</dbReference>
<gene>
    <name evidence="2" type="ORF">CM83_351</name>
</gene>
<reference evidence="2" key="2">
    <citation type="submission" date="2014-07" db="EMBL/GenBank/DDBJ databases">
        <authorList>
            <person name="Hull J."/>
        </authorList>
    </citation>
    <scope>NUCLEOTIDE SEQUENCE</scope>
</reference>
<dbReference type="EMBL" id="GBHO01016508">
    <property type="protein sequence ID" value="JAG27096.1"/>
    <property type="molecule type" value="Transcribed_RNA"/>
</dbReference>
<dbReference type="Gene3D" id="3.10.10.10">
    <property type="entry name" value="HIV Type 1 Reverse Transcriptase, subunit A, domain 1"/>
    <property type="match status" value="1"/>
</dbReference>
<dbReference type="PROSITE" id="PS00141">
    <property type="entry name" value="ASP_PROTEASE"/>
    <property type="match status" value="1"/>
</dbReference>
<feature type="region of interest" description="Disordered" evidence="1">
    <location>
        <begin position="1"/>
        <end position="25"/>
    </location>
</feature>